<accession>A0A1Y2FRD6</accession>
<comment type="caution">
    <text evidence="2">The sequence shown here is derived from an EMBL/GenBank/DDBJ whole genome shotgun (WGS) entry which is preliminary data.</text>
</comment>
<dbReference type="Proteomes" id="UP000193920">
    <property type="component" value="Unassembled WGS sequence"/>
</dbReference>
<dbReference type="Gene3D" id="3.80.10.10">
    <property type="entry name" value="Ribonuclease Inhibitor"/>
    <property type="match status" value="2"/>
</dbReference>
<dbReference type="EMBL" id="MCOG01000003">
    <property type="protein sequence ID" value="ORY85864.1"/>
    <property type="molecule type" value="Genomic_DNA"/>
</dbReference>
<keyword evidence="3" id="KW-1185">Reference proteome</keyword>
<dbReference type="InterPro" id="IPR001810">
    <property type="entry name" value="F-box_dom"/>
</dbReference>
<protein>
    <recommendedName>
        <fullName evidence="1">F-box domain-containing protein</fullName>
    </recommendedName>
</protein>
<dbReference type="InterPro" id="IPR032675">
    <property type="entry name" value="LRR_dom_sf"/>
</dbReference>
<dbReference type="CDD" id="cd09917">
    <property type="entry name" value="F-box_SF"/>
    <property type="match status" value="1"/>
</dbReference>
<sequence length="334" mass="39105">MTFTNPNNHDIIPDEILIKIFTYITTTNLHDICNTLIVSKRWNQLATYALYNNLHFHNINQRKKFFKNLLTNIEDQYLIKKRNKYFDVNLFDIEFNDSVNQDFDINNNAIDININNKILFNDNPIPMKYISTVKIINFGLSPDENKEINEDGSFNNSLNWNQHCVNSSLNLITIYFPNIVSLNLSGCRFYDYIFSELLENCKNLMYLDVSYTNIKQIGLLSILKGVSRSKDPLPLREINLSGIFKFWRLYRETRFLPNFIKKANNLKKITILDCPDLLEEIINECKSIKKNVTIIYKSMLESKISINEIYMKDLNIVANNDSNLTLASNNEIYA</sequence>
<evidence type="ECO:0000313" key="2">
    <source>
        <dbReference type="EMBL" id="ORY85864.1"/>
    </source>
</evidence>
<gene>
    <name evidence="2" type="ORF">LY90DRAFT_663344</name>
</gene>
<dbReference type="SUPFAM" id="SSF81383">
    <property type="entry name" value="F-box domain"/>
    <property type="match status" value="1"/>
</dbReference>
<evidence type="ECO:0000259" key="1">
    <source>
        <dbReference type="PROSITE" id="PS50181"/>
    </source>
</evidence>
<proteinExistence type="predicted"/>
<feature type="domain" description="F-box" evidence="1">
    <location>
        <begin position="6"/>
        <end position="59"/>
    </location>
</feature>
<evidence type="ECO:0000313" key="3">
    <source>
        <dbReference type="Proteomes" id="UP000193920"/>
    </source>
</evidence>
<organism evidence="2 3">
    <name type="scientific">Neocallimastix californiae</name>
    <dbReference type="NCBI Taxonomy" id="1754190"/>
    <lineage>
        <taxon>Eukaryota</taxon>
        <taxon>Fungi</taxon>
        <taxon>Fungi incertae sedis</taxon>
        <taxon>Chytridiomycota</taxon>
        <taxon>Chytridiomycota incertae sedis</taxon>
        <taxon>Neocallimastigomycetes</taxon>
        <taxon>Neocallimastigales</taxon>
        <taxon>Neocallimastigaceae</taxon>
        <taxon>Neocallimastix</taxon>
    </lineage>
</organism>
<reference evidence="2 3" key="1">
    <citation type="submission" date="2016-08" db="EMBL/GenBank/DDBJ databases">
        <title>A Parts List for Fungal Cellulosomes Revealed by Comparative Genomics.</title>
        <authorList>
            <consortium name="DOE Joint Genome Institute"/>
            <person name="Haitjema C.H."/>
            <person name="Gilmore S.P."/>
            <person name="Henske J.K."/>
            <person name="Solomon K.V."/>
            <person name="De Groot R."/>
            <person name="Kuo A."/>
            <person name="Mondo S.J."/>
            <person name="Salamov A.A."/>
            <person name="Labutti K."/>
            <person name="Zhao Z."/>
            <person name="Chiniquy J."/>
            <person name="Barry K."/>
            <person name="Brewer H.M."/>
            <person name="Purvine S.O."/>
            <person name="Wright A.T."/>
            <person name="Boxma B."/>
            <person name="Van Alen T."/>
            <person name="Hackstein J.H."/>
            <person name="Baker S.E."/>
            <person name="Grigoriev I.V."/>
            <person name="O'Malley M.A."/>
        </authorList>
    </citation>
    <scope>NUCLEOTIDE SEQUENCE [LARGE SCALE GENOMIC DNA]</scope>
    <source>
        <strain evidence="2 3">G1</strain>
    </source>
</reference>
<dbReference type="InterPro" id="IPR036047">
    <property type="entry name" value="F-box-like_dom_sf"/>
</dbReference>
<dbReference type="Pfam" id="PF12937">
    <property type="entry name" value="F-box-like"/>
    <property type="match status" value="1"/>
</dbReference>
<dbReference type="PROSITE" id="PS50181">
    <property type="entry name" value="FBOX"/>
    <property type="match status" value="1"/>
</dbReference>
<dbReference type="AlphaFoldDB" id="A0A1Y2FRD6"/>
<name>A0A1Y2FRD6_9FUNG</name>
<dbReference type="OrthoDB" id="2160613at2759"/>
<dbReference type="SUPFAM" id="SSF52047">
    <property type="entry name" value="RNI-like"/>
    <property type="match status" value="1"/>
</dbReference>